<evidence type="ECO:0000313" key="2">
    <source>
        <dbReference type="Proteomes" id="UP000033411"/>
    </source>
</evidence>
<protein>
    <submittedName>
        <fullName evidence="1">Uncharacterized protein</fullName>
    </submittedName>
</protein>
<organism evidence="1 2">
    <name type="scientific">Devosia epidermidihirudinis</name>
    <dbReference type="NCBI Taxonomy" id="1293439"/>
    <lineage>
        <taxon>Bacteria</taxon>
        <taxon>Pseudomonadati</taxon>
        <taxon>Pseudomonadota</taxon>
        <taxon>Alphaproteobacteria</taxon>
        <taxon>Hyphomicrobiales</taxon>
        <taxon>Devosiaceae</taxon>
        <taxon>Devosia</taxon>
    </lineage>
</organism>
<sequence>MVSLSNHEVGLTDAATTSSFDELRMRSTGCFAALALHTHGAVLGLDLRTMARLCRGVSGPRIKSEGSGGGWELI</sequence>
<proteinExistence type="predicted"/>
<dbReference type="AlphaFoldDB" id="A0A0F5QB03"/>
<gene>
    <name evidence="1" type="ORF">WH87_11005</name>
</gene>
<reference evidence="1 2" key="1">
    <citation type="submission" date="2015-03" db="EMBL/GenBank/DDBJ databases">
        <authorList>
            <person name="Lepp D."/>
            <person name="Hassan Y.I."/>
            <person name="Li X.-Z."/>
            <person name="Zhou T."/>
        </authorList>
    </citation>
    <scope>NUCLEOTIDE SEQUENCE [LARGE SCALE GENOMIC DNA]</scope>
    <source>
        <strain evidence="1 2">E84</strain>
    </source>
</reference>
<comment type="caution">
    <text evidence="1">The sequence shown here is derived from an EMBL/GenBank/DDBJ whole genome shotgun (WGS) entry which is preliminary data.</text>
</comment>
<accession>A0A0F5QB03</accession>
<name>A0A0F5QB03_9HYPH</name>
<dbReference type="STRING" id="1293439.WH87_11005"/>
<dbReference type="EMBL" id="LANJ01000016">
    <property type="protein sequence ID" value="KKC38125.1"/>
    <property type="molecule type" value="Genomic_DNA"/>
</dbReference>
<evidence type="ECO:0000313" key="1">
    <source>
        <dbReference type="EMBL" id="KKC38125.1"/>
    </source>
</evidence>
<keyword evidence="2" id="KW-1185">Reference proteome</keyword>
<dbReference type="PATRIC" id="fig|1293439.3.peg.1791"/>
<dbReference type="Proteomes" id="UP000033411">
    <property type="component" value="Unassembled WGS sequence"/>
</dbReference>